<proteinExistence type="predicted"/>
<dbReference type="AlphaFoldDB" id="E9DGZ2"/>
<reference evidence="3" key="2">
    <citation type="submission" date="2010-03" db="EMBL/GenBank/DDBJ databases">
        <title>The genome sequence of Coccidioides posadasii strain Silveira.</title>
        <authorList>
            <consortium name="The Broad Institute Genome Sequencing Center for Infectious Disease"/>
            <person name="Neafsey D."/>
            <person name="Orbach M."/>
            <person name="Henn M.R."/>
            <person name="Cole G.T."/>
            <person name="Galgiani J."/>
            <person name="Gardner M.J."/>
            <person name="Kirkland T.N."/>
            <person name="Taylor J.W."/>
            <person name="Young S.K."/>
            <person name="Zeng Q."/>
            <person name="Koehrsen M."/>
            <person name="Alvarado L."/>
            <person name="Berlin A."/>
            <person name="Borenstein D."/>
            <person name="Chapman S.B."/>
            <person name="Chen Z."/>
            <person name="Engels R."/>
            <person name="Freedman E."/>
            <person name="Gellesch M."/>
            <person name="Goldberg J."/>
            <person name="Griggs A."/>
            <person name="Gujja S."/>
            <person name="Heilman E."/>
            <person name="Heiman D."/>
            <person name="Howarth C."/>
            <person name="Jen D."/>
            <person name="Larson L."/>
            <person name="Mehta T."/>
            <person name="Neiman D."/>
            <person name="Park D."/>
            <person name="Pearson M."/>
            <person name="Richards J."/>
            <person name="Roberts A."/>
            <person name="Saif S."/>
            <person name="Shea T."/>
            <person name="Shenoy N."/>
            <person name="Sisk P."/>
            <person name="Stolte C."/>
            <person name="Sykes S."/>
            <person name="Walk T."/>
            <person name="White J."/>
            <person name="Yandava C."/>
            <person name="Haas B."/>
            <person name="Nusbaum C."/>
            <person name="Birren B."/>
        </authorList>
    </citation>
    <scope>NUCLEOTIDE SEQUENCE [LARGE SCALE GENOMIC DNA]</scope>
    <source>
        <strain evidence="3">RMSCC 757 / Silveira</strain>
    </source>
</reference>
<dbReference type="Proteomes" id="UP000002497">
    <property type="component" value="Unassembled WGS sequence"/>
</dbReference>
<feature type="region of interest" description="Disordered" evidence="1">
    <location>
        <begin position="1"/>
        <end position="22"/>
    </location>
</feature>
<name>E9DGZ2_COCPS</name>
<reference evidence="3" key="1">
    <citation type="journal article" date="2010" name="Genome Res.">
        <title>Population genomic sequencing of Coccidioides fungi reveals recent hybridization and transposon control.</title>
        <authorList>
            <person name="Neafsey D.E."/>
            <person name="Barker B.M."/>
            <person name="Sharpton T.J."/>
            <person name="Stajich J.E."/>
            <person name="Park D.J."/>
            <person name="Whiston E."/>
            <person name="Hung C.-Y."/>
            <person name="McMahan C."/>
            <person name="White J."/>
            <person name="Sykes S."/>
            <person name="Heiman D."/>
            <person name="Young S."/>
            <person name="Zeng Q."/>
            <person name="Abouelleil A."/>
            <person name="Aftuck L."/>
            <person name="Bessette D."/>
            <person name="Brown A."/>
            <person name="FitzGerald M."/>
            <person name="Lui A."/>
            <person name="Macdonald J.P."/>
            <person name="Priest M."/>
            <person name="Orbach M.J."/>
            <person name="Galgiani J.N."/>
            <person name="Kirkland T.N."/>
            <person name="Cole G.T."/>
            <person name="Birren B.W."/>
            <person name="Henn M.R."/>
            <person name="Taylor J.W."/>
            <person name="Rounsley S.D."/>
        </authorList>
    </citation>
    <scope>NUCLEOTIDE SEQUENCE [LARGE SCALE GENOMIC DNA]</scope>
    <source>
        <strain evidence="3">RMSCC 757 / Silveira</strain>
    </source>
</reference>
<protein>
    <submittedName>
        <fullName evidence="2">Uncharacterized protein</fullName>
    </submittedName>
</protein>
<dbReference type="VEuPathDB" id="FungiDB:CPSG_09139"/>
<evidence type="ECO:0000313" key="3">
    <source>
        <dbReference type="Proteomes" id="UP000002497"/>
    </source>
</evidence>
<organism evidence="3">
    <name type="scientific">Coccidioides posadasii (strain RMSCC 757 / Silveira)</name>
    <name type="common">Valley fever fungus</name>
    <dbReference type="NCBI Taxonomy" id="443226"/>
    <lineage>
        <taxon>Eukaryota</taxon>
        <taxon>Fungi</taxon>
        <taxon>Dikarya</taxon>
        <taxon>Ascomycota</taxon>
        <taxon>Pezizomycotina</taxon>
        <taxon>Eurotiomycetes</taxon>
        <taxon>Eurotiomycetidae</taxon>
        <taxon>Onygenales</taxon>
        <taxon>Onygenaceae</taxon>
        <taxon>Coccidioides</taxon>
    </lineage>
</organism>
<evidence type="ECO:0000313" key="2">
    <source>
        <dbReference type="EMBL" id="EFW14289.1"/>
    </source>
</evidence>
<keyword evidence="3" id="KW-1185">Reference proteome</keyword>
<sequence>MNVHASFTRNNKKSSNNEHRLQKTSCITKTIDVTSRITSIADVTLRKKNGKYQTHRISHPQNTQITPEFIKAFATTIIALSTEMKRMVNTTHNY</sequence>
<dbReference type="EMBL" id="GL636507">
    <property type="protein sequence ID" value="EFW14289.1"/>
    <property type="molecule type" value="Genomic_DNA"/>
</dbReference>
<evidence type="ECO:0000256" key="1">
    <source>
        <dbReference type="SAM" id="MobiDB-lite"/>
    </source>
</evidence>
<dbReference type="OMA" id="IMETIVM"/>
<accession>E9DGZ2</accession>
<dbReference type="HOGENOM" id="CLU_2385987_0_0_1"/>
<gene>
    <name evidence="2" type="ORF">CPSG_09139</name>
</gene>